<dbReference type="EMBL" id="DVFT01000161">
    <property type="protein sequence ID" value="HIQ97107.1"/>
    <property type="molecule type" value="Genomic_DNA"/>
</dbReference>
<dbReference type="AlphaFoldDB" id="A0A9D0ZWY3"/>
<reference evidence="3" key="1">
    <citation type="submission" date="2020-10" db="EMBL/GenBank/DDBJ databases">
        <authorList>
            <person name="Gilroy R."/>
        </authorList>
    </citation>
    <scope>NUCLEOTIDE SEQUENCE</scope>
    <source>
        <strain evidence="3">ChiSjej3B21-11622</strain>
    </source>
</reference>
<accession>A0A9D0ZWY3</accession>
<feature type="domain" description="GNAT-like C-terminal" evidence="2">
    <location>
        <begin position="128"/>
        <end position="280"/>
    </location>
</feature>
<organism evidence="3 4">
    <name type="scientific">Candidatus Limivivens merdigallinarum</name>
    <dbReference type="NCBI Taxonomy" id="2840859"/>
    <lineage>
        <taxon>Bacteria</taxon>
        <taxon>Bacillati</taxon>
        <taxon>Bacillota</taxon>
        <taxon>Clostridia</taxon>
        <taxon>Lachnospirales</taxon>
        <taxon>Lachnospiraceae</taxon>
        <taxon>Lachnospiraceae incertae sedis</taxon>
        <taxon>Candidatus Limivivens</taxon>
    </lineage>
</organism>
<dbReference type="InterPro" id="IPR041644">
    <property type="entry name" value="GNAT_C"/>
</dbReference>
<evidence type="ECO:0000313" key="4">
    <source>
        <dbReference type="Proteomes" id="UP000886886"/>
    </source>
</evidence>
<dbReference type="Pfam" id="PF18164">
    <property type="entry name" value="GNAT_C"/>
    <property type="match status" value="1"/>
</dbReference>
<sequence>MKELEELCRLICLPEEVQAQVLAFSREFDFSKVSDTLEKLFDPDTWETGLRELKGILGEDERGIGMLSCMLFCALKTHRRYQELGIGENIFIDTMKAFTRFVKEHRVSYGCYGFDREWWTVRQLSLKLFRIGELEYECSKSAPVSLGASAGEGGASPCIYLHIPSDARLLSPLLAASYRDAKQFFARFFPEYSSVELYCESWLLSPALKEALPESSNILKFQKAFLLQSIHPESDSYLEWVFKRRNRPVNEELPEDTSLQKNLKRYVLSGGKVGEGIGMLRPEGFL</sequence>
<evidence type="ECO:0000313" key="3">
    <source>
        <dbReference type="EMBL" id="HIQ97107.1"/>
    </source>
</evidence>
<gene>
    <name evidence="3" type="ORF">IAB26_11165</name>
</gene>
<dbReference type="Gene3D" id="3.40.630.120">
    <property type="match status" value="1"/>
</dbReference>
<dbReference type="InterPro" id="IPR041273">
    <property type="entry name" value="NAT_N"/>
</dbReference>
<protein>
    <submittedName>
        <fullName evidence="3">DUF5596 domain-containing protein</fullName>
    </submittedName>
</protein>
<dbReference type="Proteomes" id="UP000886886">
    <property type="component" value="Unassembled WGS sequence"/>
</dbReference>
<dbReference type="Pfam" id="PF18082">
    <property type="entry name" value="NAT_N"/>
    <property type="match status" value="1"/>
</dbReference>
<feature type="domain" description="N-acyltransferase N-terminal" evidence="1">
    <location>
        <begin position="3"/>
        <end position="125"/>
    </location>
</feature>
<name>A0A9D0ZWY3_9FIRM</name>
<evidence type="ECO:0000259" key="1">
    <source>
        <dbReference type="Pfam" id="PF18082"/>
    </source>
</evidence>
<proteinExistence type="predicted"/>
<reference evidence="3" key="2">
    <citation type="journal article" date="2021" name="PeerJ">
        <title>Extensive microbial diversity within the chicken gut microbiome revealed by metagenomics and culture.</title>
        <authorList>
            <person name="Gilroy R."/>
            <person name="Ravi A."/>
            <person name="Getino M."/>
            <person name="Pursley I."/>
            <person name="Horton D.L."/>
            <person name="Alikhan N.F."/>
            <person name="Baker D."/>
            <person name="Gharbi K."/>
            <person name="Hall N."/>
            <person name="Watson M."/>
            <person name="Adriaenssens E.M."/>
            <person name="Foster-Nyarko E."/>
            <person name="Jarju S."/>
            <person name="Secka A."/>
            <person name="Antonio M."/>
            <person name="Oren A."/>
            <person name="Chaudhuri R.R."/>
            <person name="La Ragione R."/>
            <person name="Hildebrand F."/>
            <person name="Pallen M.J."/>
        </authorList>
    </citation>
    <scope>NUCLEOTIDE SEQUENCE</scope>
    <source>
        <strain evidence="3">ChiSjej3B21-11622</strain>
    </source>
</reference>
<comment type="caution">
    <text evidence="3">The sequence shown here is derived from an EMBL/GenBank/DDBJ whole genome shotgun (WGS) entry which is preliminary data.</text>
</comment>
<evidence type="ECO:0000259" key="2">
    <source>
        <dbReference type="Pfam" id="PF18164"/>
    </source>
</evidence>